<protein>
    <submittedName>
        <fullName evidence="2">Type II toxin-antitoxin system Phd/YefM family antitoxin</fullName>
    </submittedName>
</protein>
<sequence length="83" mass="9398">MRHESVSYLKQNAANLDLNEPMIITQNGKPVYVIESYEQRVKRDEALALLSLTNFAKDDIEAGRVMSSEQLKANLAERKNSCV</sequence>
<evidence type="ECO:0000313" key="2">
    <source>
        <dbReference type="EMBL" id="MDS1821110.1"/>
    </source>
</evidence>
<organism evidence="2 3">
    <name type="scientific">Vibrio parahaemolyticus</name>
    <dbReference type="NCBI Taxonomy" id="670"/>
    <lineage>
        <taxon>Bacteria</taxon>
        <taxon>Pseudomonadati</taxon>
        <taxon>Pseudomonadota</taxon>
        <taxon>Gammaproteobacteria</taxon>
        <taxon>Vibrionales</taxon>
        <taxon>Vibrionaceae</taxon>
        <taxon>Vibrio</taxon>
    </lineage>
</organism>
<dbReference type="InterPro" id="IPR036165">
    <property type="entry name" value="YefM-like_sf"/>
</dbReference>
<comment type="similarity">
    <text evidence="1">Belongs to the phD/YefM antitoxin family.</text>
</comment>
<gene>
    <name evidence="2" type="ORF">QX249_10600</name>
</gene>
<accession>A0AAW8Q0C7</accession>
<dbReference type="Proteomes" id="UP001253193">
    <property type="component" value="Unassembled WGS sequence"/>
</dbReference>
<evidence type="ECO:0000256" key="1">
    <source>
        <dbReference type="ARBA" id="ARBA00009981"/>
    </source>
</evidence>
<dbReference type="EMBL" id="JAUHGG010000003">
    <property type="protein sequence ID" value="MDS1821110.1"/>
    <property type="molecule type" value="Genomic_DNA"/>
</dbReference>
<name>A0AAW8Q0C7_VIBPH</name>
<reference evidence="2" key="1">
    <citation type="submission" date="2023-06" db="EMBL/GenBank/DDBJ databases">
        <title>Genomic Diversity of Vibrio spp. and Metagenomic Analysis of Pathogens in Florida Gulf Coastal Waters Following Hurricane Ian.</title>
        <authorList>
            <person name="Brumfield K.D."/>
        </authorList>
    </citation>
    <scope>NUCLEOTIDE SEQUENCE</scope>
    <source>
        <strain evidence="2">WBS2B-138</strain>
    </source>
</reference>
<proteinExistence type="inferred from homology"/>
<dbReference type="AlphaFoldDB" id="A0AAW8Q0C7"/>
<comment type="caution">
    <text evidence="2">The sequence shown here is derived from an EMBL/GenBank/DDBJ whole genome shotgun (WGS) entry which is preliminary data.</text>
</comment>
<dbReference type="RefSeq" id="WP_311019953.1">
    <property type="nucleotide sequence ID" value="NZ_JAUHGG010000003.1"/>
</dbReference>
<dbReference type="SUPFAM" id="SSF143120">
    <property type="entry name" value="YefM-like"/>
    <property type="match status" value="1"/>
</dbReference>
<evidence type="ECO:0000313" key="3">
    <source>
        <dbReference type="Proteomes" id="UP001253193"/>
    </source>
</evidence>